<reference evidence="4" key="2">
    <citation type="journal article" date="2022" name="Nat. Biotechnol.">
        <title>Carbon-negative production of acetone and isopropanol by gas fermentation at industrial pilot scale.</title>
        <authorList>
            <person name="Liew F.E."/>
            <person name="Nogle R."/>
            <person name="Abdalla T."/>
            <person name="Rasor B.J."/>
            <person name="Canter C."/>
            <person name="Jensen R.O."/>
            <person name="Wang L."/>
            <person name="Strutz J."/>
            <person name="Chirania P."/>
            <person name="De Tissera S."/>
            <person name="Mueller A.P."/>
            <person name="Ruan Z."/>
            <person name="Gao A."/>
            <person name="Tran L."/>
            <person name="Engle N.L."/>
            <person name="Bromley J.C."/>
            <person name="Daniell J."/>
            <person name="Conrado R."/>
            <person name="Tschaplinski T.J."/>
            <person name="Giannone R.J."/>
            <person name="Hettich R.L."/>
            <person name="Karim A.S."/>
            <person name="Simpson S.D."/>
            <person name="Brown S.D."/>
            <person name="Leang C."/>
            <person name="Jewett M.C."/>
            <person name="Kopke M."/>
        </authorList>
    </citation>
    <scope>NUCLEOTIDE SEQUENCE</scope>
    <source>
        <strain evidence="4">DJ080</strain>
    </source>
</reference>
<dbReference type="Gene3D" id="1.10.260.40">
    <property type="entry name" value="lambda repressor-like DNA-binding domains"/>
    <property type="match status" value="1"/>
</dbReference>
<feature type="domain" description="NTF2" evidence="2">
    <location>
        <begin position="99"/>
        <end position="268"/>
    </location>
</feature>
<dbReference type="PANTHER" id="PTHR43236:SF1">
    <property type="entry name" value="BLL7220 PROTEIN"/>
    <property type="match status" value="1"/>
</dbReference>
<dbReference type="EMBL" id="JABSWW010000001">
    <property type="protein sequence ID" value="NRT90885.1"/>
    <property type="molecule type" value="Genomic_DNA"/>
</dbReference>
<dbReference type="Pfam" id="PF06114">
    <property type="entry name" value="Peptidase_M78"/>
    <property type="match status" value="1"/>
</dbReference>
<dbReference type="RefSeq" id="WP_173711709.1">
    <property type="nucleotide sequence ID" value="NZ_JABSWW010000001.1"/>
</dbReference>
<comment type="similarity">
    <text evidence="1">Belongs to the short-chain fatty acyl-CoA assimilation regulator (ScfR) family.</text>
</comment>
<organism evidence="4 5">
    <name type="scientific">Clostridium beijerinckii</name>
    <name type="common">Clostridium MP</name>
    <dbReference type="NCBI Taxonomy" id="1520"/>
    <lineage>
        <taxon>Bacteria</taxon>
        <taxon>Bacillati</taxon>
        <taxon>Bacillota</taxon>
        <taxon>Clostridia</taxon>
        <taxon>Eubacteriales</taxon>
        <taxon>Clostridiaceae</taxon>
        <taxon>Clostridium</taxon>
    </lineage>
</organism>
<dbReference type="InterPro" id="IPR052345">
    <property type="entry name" value="Rad_response_metalloprotease"/>
</dbReference>
<accession>A0AAX0B679</accession>
<name>A0AAX0B679_CLOBE</name>
<evidence type="ECO:0000313" key="5">
    <source>
        <dbReference type="Proteomes" id="UP001193748"/>
    </source>
</evidence>
<dbReference type="GO" id="GO:0003677">
    <property type="term" value="F:DNA binding"/>
    <property type="evidence" value="ECO:0007669"/>
    <property type="project" value="InterPro"/>
</dbReference>
<protein>
    <submittedName>
        <fullName evidence="4">Zn-dependent peptidase ImmA (M78 family)/DNA-binding Xre family transcriptional regulator</fullName>
    </submittedName>
</protein>
<gene>
    <name evidence="4" type="ORF">B0H41_004564</name>
</gene>
<dbReference type="CDD" id="cd00093">
    <property type="entry name" value="HTH_XRE"/>
    <property type="match status" value="1"/>
</dbReference>
<proteinExistence type="inferred from homology"/>
<dbReference type="InterPro" id="IPR010982">
    <property type="entry name" value="Lambda_DNA-bd_dom_sf"/>
</dbReference>
<dbReference type="Pfam" id="PF01381">
    <property type="entry name" value="HTH_3"/>
    <property type="match status" value="1"/>
</dbReference>
<sequence>MDYQSNDILGYRIKEARTARGYSLEELAKKIGLSRQSLSKYENEEMKIPGETLIHIADILEFPIGFFRKIKKNDGIGDSPVFFRSLRKAGTKVKDSLGQNVEFLEEIYSYFTQYIDFPKLDIDSDINSNYKIGISDLYIEEVTLKLREQWGLGERPINNLVDLLQRKGIVIARIELDTHNVDAFSNVTAKGIPFMILGSDKQSAVRSRMDCAHELGHIILHSHLTKQEVKENHNIIEEEAKKFASAFLLPENSFSNDLYSVNLDSFIYLKEKWKVSIAGMIVRAHNLKLITDDQYTYLFKRISAKKWRIKEPLDDVLKFEEPALLKEAINLLFDNSMLDNERLLEDLALSRKDIESLCCLEKGFLGEDEVKPLLRIIK</sequence>
<dbReference type="PANTHER" id="PTHR43236">
    <property type="entry name" value="ANTITOXIN HIGA1"/>
    <property type="match status" value="1"/>
</dbReference>
<dbReference type="Gene3D" id="1.10.10.2910">
    <property type="match status" value="1"/>
</dbReference>
<dbReference type="InterPro" id="IPR001387">
    <property type="entry name" value="Cro/C1-type_HTH"/>
</dbReference>
<dbReference type="AlphaFoldDB" id="A0AAX0B679"/>
<dbReference type="InterPro" id="IPR018222">
    <property type="entry name" value="Nuclear_transport_factor_2_euk"/>
</dbReference>
<evidence type="ECO:0000313" key="4">
    <source>
        <dbReference type="EMBL" id="NRT90885.1"/>
    </source>
</evidence>
<evidence type="ECO:0000259" key="2">
    <source>
        <dbReference type="PROSITE" id="PS50177"/>
    </source>
</evidence>
<dbReference type="SMART" id="SM00530">
    <property type="entry name" value="HTH_XRE"/>
    <property type="match status" value="1"/>
</dbReference>
<dbReference type="Proteomes" id="UP001193748">
    <property type="component" value="Unassembled WGS sequence"/>
</dbReference>
<reference evidence="4" key="1">
    <citation type="submission" date="2020-05" db="EMBL/GenBank/DDBJ databases">
        <authorList>
            <person name="Brown S."/>
            <person name="Huntemann M."/>
            <person name="Clum A."/>
            <person name="Spunde A."/>
            <person name="Palaniappan K."/>
            <person name="Ritter S."/>
            <person name="Mikhailova N."/>
            <person name="Chen I.-M."/>
            <person name="Stamatis D."/>
            <person name="Reddy T."/>
            <person name="O'Malley R."/>
            <person name="Daum C."/>
            <person name="Shapiro N."/>
            <person name="Ivanova N."/>
            <person name="Kyrpides N."/>
            <person name="Woyke T."/>
        </authorList>
    </citation>
    <scope>NUCLEOTIDE SEQUENCE</scope>
    <source>
        <strain evidence="4">DJ080</strain>
    </source>
</reference>
<dbReference type="SUPFAM" id="SSF47413">
    <property type="entry name" value="lambda repressor-like DNA-binding domains"/>
    <property type="match status" value="1"/>
</dbReference>
<dbReference type="InterPro" id="IPR010359">
    <property type="entry name" value="IrrE_HExxH"/>
</dbReference>
<feature type="domain" description="HTH cro/C1-type" evidence="3">
    <location>
        <begin position="13"/>
        <end position="67"/>
    </location>
</feature>
<evidence type="ECO:0000259" key="3">
    <source>
        <dbReference type="PROSITE" id="PS50943"/>
    </source>
</evidence>
<evidence type="ECO:0000256" key="1">
    <source>
        <dbReference type="ARBA" id="ARBA00007227"/>
    </source>
</evidence>
<comment type="caution">
    <text evidence="4">The sequence shown here is derived from an EMBL/GenBank/DDBJ whole genome shotgun (WGS) entry which is preliminary data.</text>
</comment>
<dbReference type="PROSITE" id="PS50177">
    <property type="entry name" value="NTF2_DOMAIN"/>
    <property type="match status" value="1"/>
</dbReference>
<dbReference type="PROSITE" id="PS50943">
    <property type="entry name" value="HTH_CROC1"/>
    <property type="match status" value="1"/>
</dbReference>